<keyword evidence="2" id="KW-0472">Membrane</keyword>
<proteinExistence type="predicted"/>
<dbReference type="Pfam" id="PF02470">
    <property type="entry name" value="MlaD"/>
    <property type="match status" value="1"/>
</dbReference>
<dbReference type="InterPro" id="IPR052336">
    <property type="entry name" value="MlaD_Phospholipid_Transporter"/>
</dbReference>
<accession>A0A6S6UIU8</accession>
<feature type="compositionally biased region" description="Basic and acidic residues" evidence="1">
    <location>
        <begin position="333"/>
        <end position="348"/>
    </location>
</feature>
<evidence type="ECO:0000256" key="1">
    <source>
        <dbReference type="SAM" id="MobiDB-lite"/>
    </source>
</evidence>
<keyword evidence="2" id="KW-1133">Transmembrane helix</keyword>
<dbReference type="InterPro" id="IPR003399">
    <property type="entry name" value="Mce/MlaD"/>
</dbReference>
<keyword evidence="2" id="KW-0812">Transmembrane</keyword>
<gene>
    <name evidence="4" type="ORF">HELGO_WM21360</name>
</gene>
<dbReference type="PANTHER" id="PTHR33371:SF4">
    <property type="entry name" value="INTERMEMBRANE PHOSPHOLIPID TRANSPORT SYSTEM BINDING PROTEIN MLAD"/>
    <property type="match status" value="1"/>
</dbReference>
<sequence length="348" mass="37291">MRNEVKIGILGVVTIVLLFWGYNFLQGKNVFSSDIVANAAFVSVDGLNIAAPVTINGYKVGAVTGITPSEDYSKVIVEMNIKDGTKVPKDAIAMLVQPSLMGGKEVSLKFVGNCGENCLESGGTLQGNVSGMVDGILEVADPYLGKIDTILGAVAKLSTDDNKQLNATFSELQAVVTNVKVLTDLVNNLLVSSSVNISVALSNLNDITGNIKENNGEITGMLQNINTITKQVKDADLEKTIASAKEALNNINKVINSLDGTLGKADKMIGNIDKITDFENQDGIIAALFNDNDFKGDVDEAIENLNLLLQDIRLHPERYKTVLSGKYKAYKPVGDDPKLKDGKDPKEN</sequence>
<organism evidence="4">
    <name type="scientific">uncultured Aureispira sp</name>
    <dbReference type="NCBI Taxonomy" id="1331704"/>
    <lineage>
        <taxon>Bacteria</taxon>
        <taxon>Pseudomonadati</taxon>
        <taxon>Bacteroidota</taxon>
        <taxon>Saprospiria</taxon>
        <taxon>Saprospirales</taxon>
        <taxon>Saprospiraceae</taxon>
        <taxon>Aureispira</taxon>
        <taxon>environmental samples</taxon>
    </lineage>
</organism>
<feature type="domain" description="Mce/MlaD" evidence="3">
    <location>
        <begin position="38"/>
        <end position="109"/>
    </location>
</feature>
<dbReference type="EMBL" id="CACVAQ010000397">
    <property type="protein sequence ID" value="CAA6827249.1"/>
    <property type="molecule type" value="Genomic_DNA"/>
</dbReference>
<dbReference type="PANTHER" id="PTHR33371">
    <property type="entry name" value="INTERMEMBRANE PHOSPHOLIPID TRANSPORT SYSTEM BINDING PROTEIN MLAD-RELATED"/>
    <property type="match status" value="1"/>
</dbReference>
<evidence type="ECO:0000313" key="4">
    <source>
        <dbReference type="EMBL" id="CAA6827249.1"/>
    </source>
</evidence>
<evidence type="ECO:0000259" key="3">
    <source>
        <dbReference type="Pfam" id="PF02470"/>
    </source>
</evidence>
<reference evidence="4" key="1">
    <citation type="submission" date="2020-01" db="EMBL/GenBank/DDBJ databases">
        <authorList>
            <person name="Meier V. D."/>
            <person name="Meier V D."/>
        </authorList>
    </citation>
    <scope>NUCLEOTIDE SEQUENCE</scope>
    <source>
        <strain evidence="4">HLG_WM_MAG_10</strain>
    </source>
</reference>
<feature type="transmembrane region" description="Helical" evidence="2">
    <location>
        <begin position="7"/>
        <end position="25"/>
    </location>
</feature>
<name>A0A6S6UIU8_9BACT</name>
<evidence type="ECO:0000256" key="2">
    <source>
        <dbReference type="SAM" id="Phobius"/>
    </source>
</evidence>
<protein>
    <submittedName>
        <fullName evidence="4">Mammalian cell entry related domain protein</fullName>
    </submittedName>
</protein>
<dbReference type="AlphaFoldDB" id="A0A6S6UIU8"/>
<feature type="region of interest" description="Disordered" evidence="1">
    <location>
        <begin position="329"/>
        <end position="348"/>
    </location>
</feature>